<feature type="region of interest" description="Disordered" evidence="5">
    <location>
        <begin position="598"/>
        <end position="648"/>
    </location>
</feature>
<evidence type="ECO:0000256" key="5">
    <source>
        <dbReference type="SAM" id="MobiDB-lite"/>
    </source>
</evidence>
<evidence type="ECO:0000313" key="7">
    <source>
        <dbReference type="Proteomes" id="UP000182089"/>
    </source>
</evidence>
<comment type="catalytic activity">
    <reaction evidence="4">
        <text>The enzyme specifically hydrolyzes (1-&gt;4)-beta-D-galactosidic linkages in type I arabinogalactans.</text>
        <dbReference type="EC" id="3.2.1.89"/>
    </reaction>
</comment>
<evidence type="ECO:0000256" key="1">
    <source>
        <dbReference type="ARBA" id="ARBA00010687"/>
    </source>
</evidence>
<dbReference type="EC" id="3.2.1.89" evidence="4"/>
<gene>
    <name evidence="6" type="ORF">SAMN05216431_10941</name>
</gene>
<comment type="similarity">
    <text evidence="1 4">Belongs to the glycosyl hydrolase 53 family.</text>
</comment>
<dbReference type="Proteomes" id="UP000182089">
    <property type="component" value="Unassembled WGS sequence"/>
</dbReference>
<evidence type="ECO:0000256" key="4">
    <source>
        <dbReference type="RuleBase" id="RU361192"/>
    </source>
</evidence>
<dbReference type="Gene3D" id="2.60.120.260">
    <property type="entry name" value="Galactose-binding domain-like"/>
    <property type="match status" value="1"/>
</dbReference>
<evidence type="ECO:0000256" key="2">
    <source>
        <dbReference type="ARBA" id="ARBA00022801"/>
    </source>
</evidence>
<dbReference type="SUPFAM" id="SSF51445">
    <property type="entry name" value="(Trans)glycosidases"/>
    <property type="match status" value="1"/>
</dbReference>
<proteinExistence type="inferred from homology"/>
<dbReference type="EMBL" id="FOCC01000009">
    <property type="protein sequence ID" value="SEM80510.1"/>
    <property type="molecule type" value="Genomic_DNA"/>
</dbReference>
<evidence type="ECO:0000313" key="6">
    <source>
        <dbReference type="EMBL" id="SEM80510.1"/>
    </source>
</evidence>
<keyword evidence="2 4" id="KW-0378">Hydrolase</keyword>
<evidence type="ECO:0000256" key="3">
    <source>
        <dbReference type="ARBA" id="ARBA00023295"/>
    </source>
</evidence>
<sequence>MLGKKGLLLGILALGLGTLGFGKTAWADAQTANQDLSQTVRVDKVDNLSSDFVMGADVSTMLAEEQSGVKYYDLDGSQKDLLAILKAHGINTIRVRIWNNPYDAAGHGYGAGNCTIKTALEIGKRATQLGLKVQPDFHYSDFWADPGRQVAPKAWQNHTLAQKVDDVYAFTKDCLTQLKEAGVNVSIVQIGNETNNALAGVNGDDRFSLLNAGCKAAREVDPKALVAVHFTDPATRALEFAQKLKEYRVDYDVYATSYYPCWHGSMTKLTEVLKTIANDYDKQVMVTETAYLFTLDEGDDDAGHANSVSKLSDLLADGAYYPATVQGQTHAIRDVISAVSQVGAKGLGVSYWEPAWIPVSNQGRTANNALWEKYGSGWASSSVIGYDPNVTAANYGGSQWENEALFDYQGHALASINVFKDVYTGKNTDLAEPMLPKPEVKKDIDSLLTDPSFEQEDKASSWVLDNDAISLQDDANNAKTGSHIASFGAGSDFKTGLSQTVTLLPGKYQLTMQAQGGTMTNGSSLTLYAVVDGQEISSQLPSLTVWKDWKEGKLQFTVTKEAPVKIGVKIIGNSGMWGKLDDFCLQKTNELNPKEVKAIKKAQRQSVKKARKEAKAKQKAQRKAEKQAQKQAKAKRKAQKQAENKNQL</sequence>
<dbReference type="InterPro" id="IPR017853">
    <property type="entry name" value="GH"/>
</dbReference>
<dbReference type="InterPro" id="IPR011683">
    <property type="entry name" value="Glyco_hydro_53"/>
</dbReference>
<comment type="caution">
    <text evidence="6">The sequence shown here is derived from an EMBL/GenBank/DDBJ whole genome shotgun (WGS) entry which is preliminary data.</text>
</comment>
<keyword evidence="3 4" id="KW-0326">Glycosidase</keyword>
<dbReference type="PANTHER" id="PTHR34983">
    <property type="entry name" value="ARABINOGALACTAN ENDO-BETA-1,4-GALACTANASE A"/>
    <property type="match status" value="1"/>
</dbReference>
<protein>
    <recommendedName>
        <fullName evidence="4">Arabinogalactan endo-beta-1,4-galactanase</fullName>
        <ecNumber evidence="4">3.2.1.89</ecNumber>
    </recommendedName>
</protein>
<dbReference type="Gene3D" id="3.20.20.80">
    <property type="entry name" value="Glycosidases"/>
    <property type="match status" value="1"/>
</dbReference>
<feature type="compositionally biased region" description="Basic residues" evidence="5">
    <location>
        <begin position="599"/>
        <end position="621"/>
    </location>
</feature>
<organism evidence="6 7">
    <name type="scientific">Ligilactobacillus ruminis</name>
    <dbReference type="NCBI Taxonomy" id="1623"/>
    <lineage>
        <taxon>Bacteria</taxon>
        <taxon>Bacillati</taxon>
        <taxon>Bacillota</taxon>
        <taxon>Bacilli</taxon>
        <taxon>Lactobacillales</taxon>
        <taxon>Lactobacillaceae</taxon>
        <taxon>Ligilactobacillus</taxon>
    </lineage>
</organism>
<dbReference type="PANTHER" id="PTHR34983:SF2">
    <property type="entry name" value="ENDO-BETA-1,4-GALACTANASE"/>
    <property type="match status" value="1"/>
</dbReference>
<dbReference type="Pfam" id="PF07745">
    <property type="entry name" value="Glyco_hydro_53"/>
    <property type="match status" value="1"/>
</dbReference>
<name>A0ABY1ACI0_9LACO</name>
<reference evidence="6 7" key="1">
    <citation type="submission" date="2016-10" db="EMBL/GenBank/DDBJ databases">
        <authorList>
            <person name="Varghese N."/>
            <person name="Submissions S."/>
        </authorList>
    </citation>
    <scope>NUCLEOTIDE SEQUENCE [LARGE SCALE GENOMIC DNA]</scope>
    <source>
        <strain evidence="6 7">WC1T17</strain>
    </source>
</reference>
<accession>A0ABY1ACI0</accession>